<dbReference type="GO" id="GO:0006493">
    <property type="term" value="P:protein O-linked glycosylation"/>
    <property type="evidence" value="ECO:0007669"/>
    <property type="project" value="TreeGrafter"/>
</dbReference>
<dbReference type="RefSeq" id="XP_055872659.1">
    <property type="nucleotide sequence ID" value="XM_056016684.1"/>
</dbReference>
<evidence type="ECO:0000313" key="11">
    <source>
        <dbReference type="Proteomes" id="UP001165740"/>
    </source>
</evidence>
<name>A0A9W2ZC74_BIOGL</name>
<evidence type="ECO:0000256" key="3">
    <source>
        <dbReference type="ARBA" id="ARBA00022676"/>
    </source>
</evidence>
<reference evidence="12" key="1">
    <citation type="submission" date="2025-08" db="UniProtKB">
        <authorList>
            <consortium name="RefSeq"/>
        </authorList>
    </citation>
    <scope>IDENTIFICATION</scope>
</reference>
<dbReference type="AlphaFoldDB" id="A0A9W2ZC74"/>
<evidence type="ECO:0000256" key="1">
    <source>
        <dbReference type="ARBA" id="ARBA00004323"/>
    </source>
</evidence>
<keyword evidence="5 10" id="KW-0812">Transmembrane</keyword>
<keyword evidence="7 10" id="KW-1133">Transmembrane helix</keyword>
<gene>
    <name evidence="12" type="primary">LOC129923882</name>
</gene>
<dbReference type="InterPro" id="IPR002659">
    <property type="entry name" value="Glyco_trans_31"/>
</dbReference>
<protein>
    <recommendedName>
        <fullName evidence="10">Hexosyltransferase</fullName>
        <ecNumber evidence="10">2.4.1.-</ecNumber>
    </recommendedName>
</protein>
<evidence type="ECO:0000256" key="4">
    <source>
        <dbReference type="ARBA" id="ARBA00022679"/>
    </source>
</evidence>
<comment type="subcellular location">
    <subcellularLocation>
        <location evidence="1 10">Golgi apparatus membrane</location>
        <topology evidence="1 10">Single-pass type II membrane protein</topology>
    </subcellularLocation>
</comment>
<accession>A0A9W2ZC74</accession>
<dbReference type="Pfam" id="PF01762">
    <property type="entry name" value="Galactosyl_T"/>
    <property type="match status" value="1"/>
</dbReference>
<evidence type="ECO:0000256" key="10">
    <source>
        <dbReference type="RuleBase" id="RU363063"/>
    </source>
</evidence>
<evidence type="ECO:0000256" key="8">
    <source>
        <dbReference type="ARBA" id="ARBA00023034"/>
    </source>
</evidence>
<evidence type="ECO:0000256" key="7">
    <source>
        <dbReference type="ARBA" id="ARBA00022989"/>
    </source>
</evidence>
<keyword evidence="9 10" id="KW-0472">Membrane</keyword>
<keyword evidence="4" id="KW-0808">Transferase</keyword>
<proteinExistence type="inferred from homology"/>
<dbReference type="EC" id="2.4.1.-" evidence="10"/>
<dbReference type="GO" id="GO:0016758">
    <property type="term" value="F:hexosyltransferase activity"/>
    <property type="evidence" value="ECO:0007669"/>
    <property type="project" value="InterPro"/>
</dbReference>
<sequence>MKLKCLNLRGKVILMTIFSLNIICLMIIFLENVNFFQLQILIEKLSPPTTLTAVPTTSATMNPTLATKLEKIKVDLNDSQLTQETMFPWRNVGRYLMLDPNLCKRGVESLDIILIVHTAPANLHRRQRIRETFGNESFFLPFRIRVAFLLGKTQNKTLERVLWFEHVTYNDTVMGDFLDSYYNLSIKGVMGYRWVSQYCANSKYVFKIDDDVIVNMFKLLYSFYNHMSGKRKSIFCNLWYKGTVPILRSGKWKVESNVFAKYKTFPFDYCSGFVVIMTTDLMQPMYLAAQNTPGFWIDDVYLFGMLPHVVGGVTYYNYALNKNLTLDVKTAINCTKAKGPKCGIVASVIPDNDYWGYWNLIKNMYASESWHVDNKVVL</sequence>
<evidence type="ECO:0000256" key="2">
    <source>
        <dbReference type="ARBA" id="ARBA00008661"/>
    </source>
</evidence>
<evidence type="ECO:0000256" key="6">
    <source>
        <dbReference type="ARBA" id="ARBA00022968"/>
    </source>
</evidence>
<keyword evidence="3 10" id="KW-0328">Glycosyltransferase</keyword>
<dbReference type="PANTHER" id="PTHR11214">
    <property type="entry name" value="BETA-1,3-N-ACETYLGLUCOSAMINYLTRANSFERASE"/>
    <property type="match status" value="1"/>
</dbReference>
<dbReference type="Gene3D" id="3.90.550.50">
    <property type="match status" value="1"/>
</dbReference>
<feature type="transmembrane region" description="Helical" evidence="10">
    <location>
        <begin position="12"/>
        <end position="30"/>
    </location>
</feature>
<dbReference type="OrthoDB" id="6381420at2759"/>
<keyword evidence="8 10" id="KW-0333">Golgi apparatus</keyword>
<keyword evidence="11" id="KW-1185">Reference proteome</keyword>
<keyword evidence="6 10" id="KW-0735">Signal-anchor</keyword>
<comment type="similarity">
    <text evidence="2 10">Belongs to the glycosyltransferase 31 family.</text>
</comment>
<evidence type="ECO:0000313" key="12">
    <source>
        <dbReference type="RefSeq" id="XP_055872659.1"/>
    </source>
</evidence>
<dbReference type="Proteomes" id="UP001165740">
    <property type="component" value="Chromosome 18"/>
</dbReference>
<dbReference type="PANTHER" id="PTHR11214:SF364">
    <property type="entry name" value="HEXOSYLTRANSFERASE"/>
    <property type="match status" value="1"/>
</dbReference>
<evidence type="ECO:0000256" key="5">
    <source>
        <dbReference type="ARBA" id="ARBA00022692"/>
    </source>
</evidence>
<dbReference type="GeneID" id="129923882"/>
<dbReference type="GO" id="GO:0000139">
    <property type="term" value="C:Golgi membrane"/>
    <property type="evidence" value="ECO:0007669"/>
    <property type="project" value="UniProtKB-SubCell"/>
</dbReference>
<organism evidence="11 12">
    <name type="scientific">Biomphalaria glabrata</name>
    <name type="common">Bloodfluke planorb</name>
    <name type="synonym">Freshwater snail</name>
    <dbReference type="NCBI Taxonomy" id="6526"/>
    <lineage>
        <taxon>Eukaryota</taxon>
        <taxon>Metazoa</taxon>
        <taxon>Spiralia</taxon>
        <taxon>Lophotrochozoa</taxon>
        <taxon>Mollusca</taxon>
        <taxon>Gastropoda</taxon>
        <taxon>Heterobranchia</taxon>
        <taxon>Euthyneura</taxon>
        <taxon>Panpulmonata</taxon>
        <taxon>Hygrophila</taxon>
        <taxon>Lymnaeoidea</taxon>
        <taxon>Planorbidae</taxon>
        <taxon>Biomphalaria</taxon>
    </lineage>
</organism>
<evidence type="ECO:0000256" key="9">
    <source>
        <dbReference type="ARBA" id="ARBA00023136"/>
    </source>
</evidence>
<dbReference type="OMA" id="YASESWH"/>